<reference evidence="3" key="1">
    <citation type="journal article" date="2023" name="Arch. Microbiol.">
        <title>Desulfoferula mesophilus gen. nov. sp. nov., a mesophilic sulfate-reducing bacterium isolated from a brackish lake sediment.</title>
        <authorList>
            <person name="Watanabe T."/>
            <person name="Yabe T."/>
            <person name="Tsuji J.M."/>
            <person name="Fukui M."/>
        </authorList>
    </citation>
    <scope>NUCLEOTIDE SEQUENCE [LARGE SCALE GENOMIC DNA]</scope>
    <source>
        <strain evidence="3">12FAK</strain>
    </source>
</reference>
<organism evidence="2 3">
    <name type="scientific">Desulfoferula mesophila</name>
    <dbReference type="NCBI Taxonomy" id="3058419"/>
    <lineage>
        <taxon>Bacteria</taxon>
        <taxon>Pseudomonadati</taxon>
        <taxon>Thermodesulfobacteriota</taxon>
        <taxon>Desulfarculia</taxon>
        <taxon>Desulfarculales</taxon>
        <taxon>Desulfarculaceae</taxon>
        <taxon>Desulfoferula</taxon>
    </lineage>
</organism>
<proteinExistence type="predicted"/>
<keyword evidence="1" id="KW-0812">Transmembrane</keyword>
<dbReference type="AlphaFoldDB" id="A0AAU9EF35"/>
<evidence type="ECO:0000313" key="2">
    <source>
        <dbReference type="EMBL" id="BEQ13174.1"/>
    </source>
</evidence>
<evidence type="ECO:0000256" key="1">
    <source>
        <dbReference type="SAM" id="Phobius"/>
    </source>
</evidence>
<evidence type="ECO:0000313" key="3">
    <source>
        <dbReference type="Proteomes" id="UP001366166"/>
    </source>
</evidence>
<sequence length="60" mass="6920">MLYGHDNSALSVLYWVDLDIFYATGLRMLMFYLHWMTCAEDFFDMTGTAWAAAIAKYPVA</sequence>
<keyword evidence="1" id="KW-0472">Membrane</keyword>
<keyword evidence="3" id="KW-1185">Reference proteome</keyword>
<name>A0AAU9EF35_9BACT</name>
<protein>
    <submittedName>
        <fullName evidence="2">Uncharacterized protein</fullName>
    </submittedName>
</protein>
<dbReference type="EMBL" id="AP028679">
    <property type="protein sequence ID" value="BEQ13174.1"/>
    <property type="molecule type" value="Genomic_DNA"/>
</dbReference>
<feature type="transmembrane region" description="Helical" evidence="1">
    <location>
        <begin position="12"/>
        <end position="35"/>
    </location>
</feature>
<dbReference type="KEGG" id="dmp:FAK_02400"/>
<gene>
    <name evidence="2" type="ORF">FAK_02400</name>
</gene>
<dbReference type="Proteomes" id="UP001366166">
    <property type="component" value="Chromosome"/>
</dbReference>
<keyword evidence="1" id="KW-1133">Transmembrane helix</keyword>
<accession>A0AAU9EF35</accession>